<keyword evidence="2" id="KW-0812">Transmembrane</keyword>
<dbReference type="GeneID" id="43578915"/>
<keyword evidence="4" id="KW-1185">Reference proteome</keyword>
<dbReference type="RefSeq" id="XP_031850706.1">
    <property type="nucleotide sequence ID" value="XM_031994815.1"/>
</dbReference>
<organism evidence="3 4">
    <name type="scientific">Magnusiomyces paraingens</name>
    <dbReference type="NCBI Taxonomy" id="2606893"/>
    <lineage>
        <taxon>Eukaryota</taxon>
        <taxon>Fungi</taxon>
        <taxon>Dikarya</taxon>
        <taxon>Ascomycota</taxon>
        <taxon>Saccharomycotina</taxon>
        <taxon>Dipodascomycetes</taxon>
        <taxon>Dipodascales</taxon>
        <taxon>Dipodascaceae</taxon>
        <taxon>Magnusiomyces</taxon>
    </lineage>
</organism>
<feature type="compositionally biased region" description="Polar residues" evidence="1">
    <location>
        <begin position="156"/>
        <end position="174"/>
    </location>
</feature>
<dbReference type="Proteomes" id="UP000398389">
    <property type="component" value="Unassembled WGS sequence"/>
</dbReference>
<evidence type="ECO:0000256" key="1">
    <source>
        <dbReference type="SAM" id="MobiDB-lite"/>
    </source>
</evidence>
<reference evidence="3 4" key="1">
    <citation type="submission" date="2019-09" db="EMBL/GenBank/DDBJ databases">
        <authorList>
            <person name="Brejova B."/>
        </authorList>
    </citation>
    <scope>NUCLEOTIDE SEQUENCE [LARGE SCALE GENOMIC DNA]</scope>
</reference>
<name>A0A5E8B459_9ASCO</name>
<evidence type="ECO:0000313" key="4">
    <source>
        <dbReference type="Proteomes" id="UP000398389"/>
    </source>
</evidence>
<feature type="region of interest" description="Disordered" evidence="1">
    <location>
        <begin position="107"/>
        <end position="174"/>
    </location>
</feature>
<feature type="compositionally biased region" description="Low complexity" evidence="1">
    <location>
        <begin position="116"/>
        <end position="155"/>
    </location>
</feature>
<evidence type="ECO:0000256" key="2">
    <source>
        <dbReference type="SAM" id="Phobius"/>
    </source>
</evidence>
<protein>
    <submittedName>
        <fullName evidence="3">Uncharacterized protein</fullName>
    </submittedName>
</protein>
<gene>
    <name evidence="3" type="ORF">SAPINGB_P000091</name>
</gene>
<feature type="transmembrane region" description="Helical" evidence="2">
    <location>
        <begin position="41"/>
        <end position="65"/>
    </location>
</feature>
<dbReference type="AlphaFoldDB" id="A0A5E8B459"/>
<sequence length="226" mass="25188">MSYYPADQGLLNQHNLFDSPEEKMPSFLNRLSGNTSQTLDILSSALIISAWALALYCIIKSLYLFSVWSFQNLRIAIKNQQDKYDGTIDYDNEKLASPFSFIPSSRKYKQDDDLESQTTTSSSMTSPNSVPSLSHTPDLASPTSSYSALSSPTNSPQYMVSTTLPPHSSESFQRIKSSSFTIDHAYPPPKSLDSAPKKYSNTTINVLDSYDSQLMSSLEHPMIKTH</sequence>
<keyword evidence="2" id="KW-1133">Transmembrane helix</keyword>
<dbReference type="EMBL" id="CABVLU010000001">
    <property type="protein sequence ID" value="VVT43670.1"/>
    <property type="molecule type" value="Genomic_DNA"/>
</dbReference>
<evidence type="ECO:0000313" key="3">
    <source>
        <dbReference type="EMBL" id="VVT43670.1"/>
    </source>
</evidence>
<keyword evidence="2" id="KW-0472">Membrane</keyword>
<proteinExistence type="predicted"/>
<accession>A0A5E8B459</accession>